<evidence type="ECO:0000256" key="4">
    <source>
        <dbReference type="ARBA" id="ARBA00022989"/>
    </source>
</evidence>
<sequence length="218" mass="23915">MDWMQAVDSYCERGGPAFWAEPVNALTNIAFLIAAAVMWPRVRQVPLGPALAVVLALIGVGSFLFHSVAQVWAGLADVVPIVVFILIYLWAVHRHVWNWPVRGAWAAVALFFPYAALMVPVFGAIPGMQTAAGYAPVPLLIVVEAWLLRQRAPGLARGMAVGAGLLSLSLLFRSLDTPLCGIWPVGTHFLWHCLNAVMLGWMIEVYRRHMLAPAPSRR</sequence>
<evidence type="ECO:0000256" key="3">
    <source>
        <dbReference type="ARBA" id="ARBA00022801"/>
    </source>
</evidence>
<dbReference type="Pfam" id="PF05875">
    <property type="entry name" value="Ceramidase"/>
    <property type="match status" value="1"/>
</dbReference>
<evidence type="ECO:0000256" key="6">
    <source>
        <dbReference type="SAM" id="Phobius"/>
    </source>
</evidence>
<accession>A0A1H8QHZ0</accession>
<dbReference type="AlphaFoldDB" id="A0A1H8QHZ0"/>
<evidence type="ECO:0000256" key="5">
    <source>
        <dbReference type="ARBA" id="ARBA00023136"/>
    </source>
</evidence>
<feature type="transmembrane region" description="Helical" evidence="6">
    <location>
        <begin position="104"/>
        <end position="125"/>
    </location>
</feature>
<feature type="transmembrane region" description="Helical" evidence="6">
    <location>
        <begin position="131"/>
        <end position="148"/>
    </location>
</feature>
<keyword evidence="2 6" id="KW-0812">Transmembrane</keyword>
<evidence type="ECO:0000313" key="7">
    <source>
        <dbReference type="EMBL" id="SEO53840.1"/>
    </source>
</evidence>
<evidence type="ECO:0000313" key="8">
    <source>
        <dbReference type="Proteomes" id="UP000198893"/>
    </source>
</evidence>
<keyword evidence="4 6" id="KW-1133">Transmembrane helix</keyword>
<reference evidence="7 8" key="1">
    <citation type="submission" date="2016-10" db="EMBL/GenBank/DDBJ databases">
        <authorList>
            <person name="de Groot N.N."/>
        </authorList>
    </citation>
    <scope>NUCLEOTIDE SEQUENCE [LARGE SCALE GENOMIC DNA]</scope>
    <source>
        <strain evidence="7 8">DSM 27842</strain>
    </source>
</reference>
<feature type="transmembrane region" description="Helical" evidence="6">
    <location>
        <begin position="71"/>
        <end position="92"/>
    </location>
</feature>
<proteinExistence type="predicted"/>
<dbReference type="Proteomes" id="UP000198893">
    <property type="component" value="Unassembled WGS sequence"/>
</dbReference>
<dbReference type="STRING" id="569882.SAMN04490248_106173"/>
<feature type="transmembrane region" description="Helical" evidence="6">
    <location>
        <begin position="23"/>
        <end position="40"/>
    </location>
</feature>
<dbReference type="GO" id="GO:0016811">
    <property type="term" value="F:hydrolase activity, acting on carbon-nitrogen (but not peptide) bonds, in linear amides"/>
    <property type="evidence" value="ECO:0007669"/>
    <property type="project" value="InterPro"/>
</dbReference>
<protein>
    <submittedName>
        <fullName evidence="7">Ceramidase</fullName>
    </submittedName>
</protein>
<dbReference type="RefSeq" id="WP_093117069.1">
    <property type="nucleotide sequence ID" value="NZ_FODS01000006.1"/>
</dbReference>
<feature type="transmembrane region" description="Helical" evidence="6">
    <location>
        <begin position="47"/>
        <end position="65"/>
    </location>
</feature>
<organism evidence="7 8">
    <name type="scientific">Salinihabitans flavidus</name>
    <dbReference type="NCBI Taxonomy" id="569882"/>
    <lineage>
        <taxon>Bacteria</taxon>
        <taxon>Pseudomonadati</taxon>
        <taxon>Pseudomonadota</taxon>
        <taxon>Alphaproteobacteria</taxon>
        <taxon>Rhodobacterales</taxon>
        <taxon>Roseobacteraceae</taxon>
        <taxon>Salinihabitans</taxon>
    </lineage>
</organism>
<evidence type="ECO:0000256" key="1">
    <source>
        <dbReference type="ARBA" id="ARBA00004141"/>
    </source>
</evidence>
<dbReference type="InterPro" id="IPR008901">
    <property type="entry name" value="ACER"/>
</dbReference>
<feature type="transmembrane region" description="Helical" evidence="6">
    <location>
        <begin position="181"/>
        <end position="203"/>
    </location>
</feature>
<keyword evidence="5 6" id="KW-0472">Membrane</keyword>
<gene>
    <name evidence="7" type="ORF">SAMN04490248_106173</name>
</gene>
<keyword evidence="3" id="KW-0378">Hydrolase</keyword>
<comment type="subcellular location">
    <subcellularLocation>
        <location evidence="1">Membrane</location>
        <topology evidence="1">Multi-pass membrane protein</topology>
    </subcellularLocation>
</comment>
<evidence type="ECO:0000256" key="2">
    <source>
        <dbReference type="ARBA" id="ARBA00022692"/>
    </source>
</evidence>
<dbReference type="GO" id="GO:0016020">
    <property type="term" value="C:membrane"/>
    <property type="evidence" value="ECO:0007669"/>
    <property type="project" value="UniProtKB-SubCell"/>
</dbReference>
<dbReference type="EMBL" id="FODS01000006">
    <property type="protein sequence ID" value="SEO53840.1"/>
    <property type="molecule type" value="Genomic_DNA"/>
</dbReference>
<keyword evidence="8" id="KW-1185">Reference proteome</keyword>
<name>A0A1H8QHZ0_9RHOB</name>
<dbReference type="GO" id="GO:0006672">
    <property type="term" value="P:ceramide metabolic process"/>
    <property type="evidence" value="ECO:0007669"/>
    <property type="project" value="InterPro"/>
</dbReference>
<dbReference type="OrthoDB" id="277121at2"/>
<feature type="transmembrane region" description="Helical" evidence="6">
    <location>
        <begin position="155"/>
        <end position="175"/>
    </location>
</feature>